<dbReference type="PANTHER" id="PTHR39555:SF1">
    <property type="entry name" value="TYPE IV PILUS INNER MEMBRANE COMPONENT PILO"/>
    <property type="match status" value="1"/>
</dbReference>
<sequence length="220" mass="24207">MSVIDDLRRLDPKDVGNWPAVIQIGAFAVIFVVVIVLGYFLLIDAQREELNVGVAKEEELKREYLDKKARAVNLDAYKQQLAEIQQSFGAMLKQLPSKSEMEVLITEINQSGVGRGLQFELFKPAAVETRTSEFAELPIELKIVGSYHDLAAFTSDVAQLSRIVTLNNVQISVPAAPGTPGAAGNILLMQAVAKTYRALDPEEAVQIKKAEAEAKKKKQQ</sequence>
<keyword evidence="1" id="KW-0472">Membrane</keyword>
<keyword evidence="3" id="KW-1185">Reference proteome</keyword>
<dbReference type="RefSeq" id="WP_284099258.1">
    <property type="nucleotide sequence ID" value="NZ_JARRAF010000002.1"/>
</dbReference>
<comment type="caution">
    <text evidence="2">The sequence shown here is derived from an EMBL/GenBank/DDBJ whole genome shotgun (WGS) entry which is preliminary data.</text>
</comment>
<dbReference type="EMBL" id="JARRAF010000002">
    <property type="protein sequence ID" value="MDK2122972.1"/>
    <property type="molecule type" value="Genomic_DNA"/>
</dbReference>
<dbReference type="InterPro" id="IPR007445">
    <property type="entry name" value="PilO"/>
</dbReference>
<protein>
    <submittedName>
        <fullName evidence="2">Type 4a pilus biogenesis protein PilO</fullName>
    </submittedName>
</protein>
<dbReference type="Proteomes" id="UP001172778">
    <property type="component" value="Unassembled WGS sequence"/>
</dbReference>
<evidence type="ECO:0000313" key="2">
    <source>
        <dbReference type="EMBL" id="MDK2122972.1"/>
    </source>
</evidence>
<evidence type="ECO:0000313" key="3">
    <source>
        <dbReference type="Proteomes" id="UP001172778"/>
    </source>
</evidence>
<dbReference type="PANTHER" id="PTHR39555">
    <property type="entry name" value="FIMBRIAL ASSEMBLY PROTEIN PILO-LIKE PROTEIN-RELATED"/>
    <property type="match status" value="1"/>
</dbReference>
<organism evidence="2 3">
    <name type="scientific">Parachitinimonas caeni</name>
    <dbReference type="NCBI Taxonomy" id="3031301"/>
    <lineage>
        <taxon>Bacteria</taxon>
        <taxon>Pseudomonadati</taxon>
        <taxon>Pseudomonadota</taxon>
        <taxon>Betaproteobacteria</taxon>
        <taxon>Neisseriales</taxon>
        <taxon>Chitinibacteraceae</taxon>
        <taxon>Parachitinimonas</taxon>
    </lineage>
</organism>
<evidence type="ECO:0000256" key="1">
    <source>
        <dbReference type="SAM" id="Phobius"/>
    </source>
</evidence>
<reference evidence="2" key="1">
    <citation type="submission" date="2023-03" db="EMBL/GenBank/DDBJ databases">
        <title>Chitinimonas shenzhenensis gen. nov., sp. nov., a novel member of family Burkholderiaceae isolated from activated sludge collected in Shen Zhen, China.</title>
        <authorList>
            <person name="Wang X."/>
        </authorList>
    </citation>
    <scope>NUCLEOTIDE SEQUENCE</scope>
    <source>
        <strain evidence="2">DQS-5</strain>
    </source>
</reference>
<dbReference type="Pfam" id="PF04350">
    <property type="entry name" value="PilO"/>
    <property type="match status" value="1"/>
</dbReference>
<dbReference type="InterPro" id="IPR014717">
    <property type="entry name" value="Transl_elong_EF1B/ribsomal_bS6"/>
</dbReference>
<gene>
    <name evidence="2" type="ORF">PZA18_02775</name>
</gene>
<dbReference type="PIRSF" id="PIRSF016482">
    <property type="entry name" value="PilO"/>
    <property type="match status" value="1"/>
</dbReference>
<keyword evidence="1" id="KW-1133">Transmembrane helix</keyword>
<name>A0ABT7DSD1_9NEIS</name>
<accession>A0ABT7DSD1</accession>
<proteinExistence type="predicted"/>
<feature type="transmembrane region" description="Helical" evidence="1">
    <location>
        <begin position="20"/>
        <end position="42"/>
    </location>
</feature>
<dbReference type="Gene3D" id="3.30.70.60">
    <property type="match status" value="1"/>
</dbReference>
<dbReference type="Gene3D" id="1.10.287.540">
    <property type="entry name" value="Helix hairpin bin"/>
    <property type="match status" value="1"/>
</dbReference>
<keyword evidence="1" id="KW-0812">Transmembrane</keyword>